<feature type="transmembrane region" description="Helical" evidence="1">
    <location>
        <begin position="240"/>
        <end position="263"/>
    </location>
</feature>
<feature type="transmembrane region" description="Helical" evidence="1">
    <location>
        <begin position="269"/>
        <end position="291"/>
    </location>
</feature>
<feature type="transmembrane region" description="Helical" evidence="1">
    <location>
        <begin position="184"/>
        <end position="203"/>
    </location>
</feature>
<accession>A0A0V8RUJ2</accession>
<keyword evidence="3" id="KW-1185">Reference proteome</keyword>
<evidence type="ECO:0000313" key="3">
    <source>
        <dbReference type="Proteomes" id="UP000053352"/>
    </source>
</evidence>
<feature type="transmembrane region" description="Helical" evidence="1">
    <location>
        <begin position="209"/>
        <end position="228"/>
    </location>
</feature>
<feature type="transmembrane region" description="Helical" evidence="1">
    <location>
        <begin position="74"/>
        <end position="92"/>
    </location>
</feature>
<keyword evidence="1" id="KW-0472">Membrane</keyword>
<dbReference type="EMBL" id="LNTB01000001">
    <property type="protein sequence ID" value="KSW11740.1"/>
    <property type="molecule type" value="Genomic_DNA"/>
</dbReference>
<organism evidence="2 3">
    <name type="scientific">Pyrodictium occultum</name>
    <dbReference type="NCBI Taxonomy" id="2309"/>
    <lineage>
        <taxon>Archaea</taxon>
        <taxon>Thermoproteota</taxon>
        <taxon>Thermoprotei</taxon>
        <taxon>Desulfurococcales</taxon>
        <taxon>Pyrodictiaceae</taxon>
        <taxon>Pyrodictium</taxon>
    </lineage>
</organism>
<dbReference type="Proteomes" id="UP000053352">
    <property type="component" value="Unassembled WGS sequence"/>
</dbReference>
<evidence type="ECO:0000313" key="2">
    <source>
        <dbReference type="EMBL" id="KSW11740.1"/>
    </source>
</evidence>
<dbReference type="RefSeq" id="WP_058370417.1">
    <property type="nucleotide sequence ID" value="NZ_LNTB01000001.1"/>
</dbReference>
<feature type="transmembrane region" description="Helical" evidence="1">
    <location>
        <begin position="126"/>
        <end position="146"/>
    </location>
</feature>
<dbReference type="AlphaFoldDB" id="A0A0V8RUJ2"/>
<dbReference type="STRING" id="2309.CF15_02685"/>
<comment type="caution">
    <text evidence="2">The sequence shown here is derived from an EMBL/GenBank/DDBJ whole genome shotgun (WGS) entry which is preliminary data.</text>
</comment>
<proteinExistence type="predicted"/>
<feature type="transmembrane region" description="Helical" evidence="1">
    <location>
        <begin position="12"/>
        <end position="32"/>
    </location>
</feature>
<gene>
    <name evidence="2" type="ORF">CF15_02685</name>
</gene>
<evidence type="ECO:0000256" key="1">
    <source>
        <dbReference type="SAM" id="Phobius"/>
    </source>
</evidence>
<name>A0A0V8RUJ2_PYROC</name>
<protein>
    <submittedName>
        <fullName evidence="2">Uncharacterized protein</fullName>
    </submittedName>
</protein>
<dbReference type="OrthoDB" id="387178at2157"/>
<feature type="transmembrane region" description="Helical" evidence="1">
    <location>
        <begin position="98"/>
        <end position="119"/>
    </location>
</feature>
<reference evidence="2 3" key="1">
    <citation type="submission" date="2015-11" db="EMBL/GenBank/DDBJ databases">
        <title>Genome sequence of Pyrodictium occultum PL-19, a marine hyperthermophilic archaeon isolated from Volcano, Italy.</title>
        <authorList>
            <person name="Utturkar S."/>
            <person name="Huber H."/>
            <person name="Leptihn S."/>
            <person name="Brown S."/>
            <person name="Stetter K.O."/>
            <person name="Podar M."/>
        </authorList>
    </citation>
    <scope>NUCLEOTIDE SEQUENCE [LARGE SCALE GENOMIC DNA]</scope>
    <source>
        <strain evidence="2 3">PL-19</strain>
    </source>
</reference>
<feature type="transmembrane region" description="Helical" evidence="1">
    <location>
        <begin position="152"/>
        <end position="172"/>
    </location>
</feature>
<keyword evidence="1" id="KW-0812">Transmembrane</keyword>
<feature type="transmembrane region" description="Helical" evidence="1">
    <location>
        <begin position="327"/>
        <end position="344"/>
    </location>
</feature>
<sequence length="350" mass="36214">MELRGAWRRARLWSIRLGVVISMVYAVLGFVAAPLGDFHAHFSLMAPSIVVFTSSMAYAYAVPALSRLGSAAEAAGIPAVALLALYPAALYLGYGFSWLLYSAGALLLATLSAAGVAAMRSSLLKASYLHIALSYAVSAVLVPLALGRLGAGAAGMAAVYGLLLPMVYAVSYQSFSMTCGVKPVLWLLPVSTGLSLAAGALLLTGPAGLSSLLAALSTVLYALGARIYRAGRCARSGSLAHSYFAAGYVGVLASLIPVIYAALAGGDVYTMHMVAIAFIGMHIAVHAPMMVPAAAAGIPNARRYSIAPFLVGLSAAAAWKACCLCSSVFLIYWLALVLLVAAALRRARQY</sequence>
<keyword evidence="1" id="KW-1133">Transmembrane helix</keyword>
<feature type="transmembrane region" description="Helical" evidence="1">
    <location>
        <begin position="38"/>
        <end position="62"/>
    </location>
</feature>